<keyword evidence="3" id="KW-1185">Reference proteome</keyword>
<protein>
    <recommendedName>
        <fullName evidence="1">Fibronectin type-III domain-containing protein</fullName>
    </recommendedName>
</protein>
<gene>
    <name evidence="2" type="ORF">PEDI_36300</name>
</gene>
<reference evidence="2 3" key="1">
    <citation type="submission" date="2021-12" db="EMBL/GenBank/DDBJ databases">
        <title>Genome sequencing of bacteria with rrn-lacking chromosome and rrn-plasmid.</title>
        <authorList>
            <person name="Anda M."/>
            <person name="Iwasaki W."/>
        </authorList>
    </citation>
    <scope>NUCLEOTIDE SEQUENCE [LARGE SCALE GENOMIC DNA]</scope>
    <source>
        <strain evidence="2 3">NBRC 15940</strain>
    </source>
</reference>
<evidence type="ECO:0000313" key="2">
    <source>
        <dbReference type="EMBL" id="GJM63078.1"/>
    </source>
</evidence>
<sequence length="689" mass="78656">MNKFLNIFSAIMLLGAGLLYGQKPPQGALRLKGKVNAHSIQLRWAPTDPVSWQLLNQYGYRLERSTTFRNGQLLGIPERKVVLEQQKPAPLAAWEAAWLQDSTDQNLPVAVQALYGESFYLEAGNGNQLAHFVNQQREQENRYAFALLAADQSIRVAELMGLYYEDQQIQQGERYLYSLIPLLPDSLEPVKAAYQLLFTEEVVELPQPFEARAAYLEGKVQVSWDWKSLEDFYTAYEVQRSDDGGKAYFDLTDTPFIQPAENHHSRIMLFPDTLGTDEGTFYYRVRGRDAFGAAGPYSDPLKVEAYPVMSFTPEIAVWENEDNGSVEIAWKINPDEAYAVESLRLARAETDQGPFKILRGDLPVHDGSFRDIAPESSNYYKLAAVDKAGRENWSYTQFIQPMDSIPPLPPVALTGKMDTTGLVQVQWAPNKEKDLFGYRVYRANEPNGTWVQATKREIFTTHFTDSLPVKVLNKKVYYKLLAVDKRGNPSDYSELLEINRPDVIPPSPPVMVKGASHTRGPAFYWQPSGSEDVATYQVYRKAASETERWEWIASLEPVEDEQFFLDSTIYDFEPYYYLMIAIDDSGLESVPSRPVGVSRFEEKIKKGVHDFKGKRNNEGALLEWKSPLGSDFKVDVYRGQGDEPIRFYKRISGKEFLDAEVLDNKKYRYRVRLAYEDGQVSKFSQEVRL</sequence>
<feature type="domain" description="Fibronectin type-III" evidence="1">
    <location>
        <begin position="505"/>
        <end position="603"/>
    </location>
</feature>
<dbReference type="InterPro" id="IPR003961">
    <property type="entry name" value="FN3_dom"/>
</dbReference>
<organism evidence="2 3">
    <name type="scientific">Persicobacter diffluens</name>
    <dbReference type="NCBI Taxonomy" id="981"/>
    <lineage>
        <taxon>Bacteria</taxon>
        <taxon>Pseudomonadati</taxon>
        <taxon>Bacteroidota</taxon>
        <taxon>Cytophagia</taxon>
        <taxon>Cytophagales</taxon>
        <taxon>Persicobacteraceae</taxon>
        <taxon>Persicobacter</taxon>
    </lineage>
</organism>
<evidence type="ECO:0000313" key="3">
    <source>
        <dbReference type="Proteomes" id="UP001310022"/>
    </source>
</evidence>
<dbReference type="SUPFAM" id="SSF49265">
    <property type="entry name" value="Fibronectin type III"/>
    <property type="match status" value="1"/>
</dbReference>
<dbReference type="Gene3D" id="2.60.40.10">
    <property type="entry name" value="Immunoglobulins"/>
    <property type="match status" value="3"/>
</dbReference>
<dbReference type="InterPro" id="IPR013783">
    <property type="entry name" value="Ig-like_fold"/>
</dbReference>
<dbReference type="RefSeq" id="WP_338238287.1">
    <property type="nucleotide sequence ID" value="NZ_BQKE01000002.1"/>
</dbReference>
<dbReference type="PROSITE" id="PS50853">
    <property type="entry name" value="FN3"/>
    <property type="match status" value="1"/>
</dbReference>
<proteinExistence type="predicted"/>
<dbReference type="InterPro" id="IPR036116">
    <property type="entry name" value="FN3_sf"/>
</dbReference>
<accession>A0AAN4W1V8</accession>
<evidence type="ECO:0000259" key="1">
    <source>
        <dbReference type="PROSITE" id="PS50853"/>
    </source>
</evidence>
<dbReference type="CDD" id="cd00063">
    <property type="entry name" value="FN3"/>
    <property type="match status" value="1"/>
</dbReference>
<comment type="caution">
    <text evidence="2">The sequence shown here is derived from an EMBL/GenBank/DDBJ whole genome shotgun (WGS) entry which is preliminary data.</text>
</comment>
<dbReference type="Proteomes" id="UP001310022">
    <property type="component" value="Unassembled WGS sequence"/>
</dbReference>
<name>A0AAN4W1V8_9BACT</name>
<dbReference type="AlphaFoldDB" id="A0AAN4W1V8"/>
<dbReference type="EMBL" id="BQKE01000002">
    <property type="protein sequence ID" value="GJM63078.1"/>
    <property type="molecule type" value="Genomic_DNA"/>
</dbReference>